<accession>A0A2H0KS86</accession>
<reference evidence="1 2" key="1">
    <citation type="submission" date="2017-09" db="EMBL/GenBank/DDBJ databases">
        <title>Depth-based differentiation of microbial function through sediment-hosted aquifers and enrichment of novel symbionts in the deep terrestrial subsurface.</title>
        <authorList>
            <person name="Probst A.J."/>
            <person name="Ladd B."/>
            <person name="Jarett J.K."/>
            <person name="Geller-Mcgrath D.E."/>
            <person name="Sieber C.M."/>
            <person name="Emerson J.B."/>
            <person name="Anantharaman K."/>
            <person name="Thomas B.C."/>
            <person name="Malmstrom R."/>
            <person name="Stieglmeier M."/>
            <person name="Klingl A."/>
            <person name="Woyke T."/>
            <person name="Ryan C.M."/>
            <person name="Banfield J.F."/>
        </authorList>
    </citation>
    <scope>NUCLEOTIDE SEQUENCE [LARGE SCALE GENOMIC DNA]</scope>
    <source>
        <strain evidence="1">CG11_big_fil_rev_8_21_14_0_20_40_15</strain>
    </source>
</reference>
<organism evidence="1 2">
    <name type="scientific">Candidatus Portnoybacteria bacterium CG11_big_fil_rev_8_21_14_0_20_40_15</name>
    <dbReference type="NCBI Taxonomy" id="1974817"/>
    <lineage>
        <taxon>Bacteria</taxon>
        <taxon>Candidatus Portnoyibacteriota</taxon>
    </lineage>
</organism>
<evidence type="ECO:0000313" key="1">
    <source>
        <dbReference type="EMBL" id="PIQ75012.1"/>
    </source>
</evidence>
<dbReference type="AlphaFoldDB" id="A0A2H0KS86"/>
<dbReference type="Proteomes" id="UP000229317">
    <property type="component" value="Unassembled WGS sequence"/>
</dbReference>
<proteinExistence type="predicted"/>
<protein>
    <submittedName>
        <fullName evidence="1">Uncharacterized protein</fullName>
    </submittedName>
</protein>
<name>A0A2H0KS86_9BACT</name>
<evidence type="ECO:0000313" key="2">
    <source>
        <dbReference type="Proteomes" id="UP000229317"/>
    </source>
</evidence>
<dbReference type="EMBL" id="PCVO01000052">
    <property type="protein sequence ID" value="PIQ75012.1"/>
    <property type="molecule type" value="Genomic_DNA"/>
</dbReference>
<comment type="caution">
    <text evidence="1">The sequence shown here is derived from an EMBL/GenBank/DDBJ whole genome shotgun (WGS) entry which is preliminary data.</text>
</comment>
<gene>
    <name evidence="1" type="ORF">COV84_03490</name>
</gene>
<sequence>MEERQDAHVDFLTKMIDALSLSTKKLEELKIDSNEVLAELKKNIVLPKKDDQWEIIIRPRIRRIEMLTVKTKMSHVLSVLKQGVANLENWLDELGKEIKLGEEQKNEKKD</sequence>